<dbReference type="GO" id="GO:0005737">
    <property type="term" value="C:cytoplasm"/>
    <property type="evidence" value="ECO:0007669"/>
    <property type="project" value="TreeGrafter"/>
</dbReference>
<evidence type="ECO:0000256" key="22">
    <source>
        <dbReference type="PIRNR" id="PIRNR001563"/>
    </source>
</evidence>
<keyword evidence="9 22" id="KW-0436">Ligase</keyword>
<sequence>MDFARSDDPVLDRLLRAAGSLHVQGVDLTLSRIERLLGRIGSPQLKMPPVFHVAGTNGKGSSCAFLRAGLEAAGHKVHVYTSPHLCRVNERVRLAGVLAGDQDLRDALTDVLRFNADQPLSFFEAFTVAAFLLFAATPADAVVLEVGLGGRLDATNVIPAPAVTGIAQLAMDHVAILGPTIRHIAAEKAGIAKKGVPLVTQKYAAAVAAKVTEVAMLAGSPVMARGVAWDAAVYQGQFHLKDGQGTLTAPLPRLAGAHQVDNAALALAMLRAQSALPVPESAQRAALTWAEWPARVQRLAPGPLVPAGAEVWLDGGHNPAAGKAIAAHFGAVKPVLILGMLANKDADGFIRAFAGRVGEVIAVPIPGHDSHDPEVLAGWARVSMLPARTAAGLGEAVATALSVTAGPVLIAGSLHLAGLALSLNGQQPV</sequence>
<evidence type="ECO:0000256" key="19">
    <source>
        <dbReference type="ARBA" id="ARBA00047808"/>
    </source>
</evidence>
<keyword evidence="13" id="KW-0460">Magnesium</keyword>
<evidence type="ECO:0000313" key="24">
    <source>
        <dbReference type="EMBL" id="QMW22671.1"/>
    </source>
</evidence>
<dbReference type="PANTHER" id="PTHR11136">
    <property type="entry name" value="FOLYLPOLYGLUTAMATE SYNTHASE-RELATED"/>
    <property type="match status" value="1"/>
</dbReference>
<dbReference type="InterPro" id="IPR036615">
    <property type="entry name" value="Mur_ligase_C_dom_sf"/>
</dbReference>
<comment type="catalytic activity">
    <reaction evidence="18">
        <text>(6S)-5,6,7,8-tetrahydrofolyl-(gamma-L-Glu)(n) + L-glutamate + ATP = (6S)-5,6,7,8-tetrahydrofolyl-(gamma-L-Glu)(n+1) + ADP + phosphate + H(+)</text>
        <dbReference type="Rhea" id="RHEA:10580"/>
        <dbReference type="Rhea" id="RHEA-COMP:14738"/>
        <dbReference type="Rhea" id="RHEA-COMP:14740"/>
        <dbReference type="ChEBI" id="CHEBI:15378"/>
        <dbReference type="ChEBI" id="CHEBI:29985"/>
        <dbReference type="ChEBI" id="CHEBI:30616"/>
        <dbReference type="ChEBI" id="CHEBI:43474"/>
        <dbReference type="ChEBI" id="CHEBI:141005"/>
        <dbReference type="ChEBI" id="CHEBI:456216"/>
        <dbReference type="EC" id="6.3.2.17"/>
    </reaction>
</comment>
<dbReference type="PIRSF" id="PIRSF001563">
    <property type="entry name" value="Folylpolyglu_synth"/>
    <property type="match status" value="1"/>
</dbReference>
<evidence type="ECO:0000256" key="6">
    <source>
        <dbReference type="ARBA" id="ARBA00013023"/>
    </source>
</evidence>
<dbReference type="Pfam" id="PF02875">
    <property type="entry name" value="Mur_ligase_C"/>
    <property type="match status" value="1"/>
</dbReference>
<dbReference type="GO" id="GO:0005524">
    <property type="term" value="F:ATP binding"/>
    <property type="evidence" value="ECO:0007669"/>
    <property type="project" value="UniProtKB-KW"/>
</dbReference>
<comment type="catalytic activity">
    <reaction evidence="19">
        <text>10-formyltetrahydrofolyl-(gamma-L-Glu)(n) + L-glutamate + ATP = 10-formyltetrahydrofolyl-(gamma-L-Glu)(n+1) + ADP + phosphate + H(+)</text>
        <dbReference type="Rhea" id="RHEA:51904"/>
        <dbReference type="Rhea" id="RHEA-COMP:13088"/>
        <dbReference type="Rhea" id="RHEA-COMP:14300"/>
        <dbReference type="ChEBI" id="CHEBI:15378"/>
        <dbReference type="ChEBI" id="CHEBI:29985"/>
        <dbReference type="ChEBI" id="CHEBI:30616"/>
        <dbReference type="ChEBI" id="CHEBI:43474"/>
        <dbReference type="ChEBI" id="CHEBI:134413"/>
        <dbReference type="ChEBI" id="CHEBI:456216"/>
        <dbReference type="EC" id="6.3.2.17"/>
    </reaction>
</comment>
<dbReference type="UniPathway" id="UPA00077">
    <property type="reaction ID" value="UER00157"/>
</dbReference>
<dbReference type="GO" id="GO:0008841">
    <property type="term" value="F:dihydrofolate synthase activity"/>
    <property type="evidence" value="ECO:0007669"/>
    <property type="project" value="UniProtKB-EC"/>
</dbReference>
<proteinExistence type="inferred from homology"/>
<comment type="pathway">
    <text evidence="3">Cofactor biosynthesis; tetrahydrofolate biosynthesis; 7,8-dihydrofolate from 2-amino-4-hydroxy-6-hydroxymethyl-7,8-dihydropteridine diphosphate and 4-aminobenzoate: step 2/2.</text>
</comment>
<dbReference type="GO" id="GO:0046872">
    <property type="term" value="F:metal ion binding"/>
    <property type="evidence" value="ECO:0007669"/>
    <property type="project" value="UniProtKB-KW"/>
</dbReference>
<evidence type="ECO:0000256" key="9">
    <source>
        <dbReference type="ARBA" id="ARBA00022598"/>
    </source>
</evidence>
<evidence type="ECO:0000256" key="14">
    <source>
        <dbReference type="ARBA" id="ARBA00022909"/>
    </source>
</evidence>
<dbReference type="GO" id="GO:0046656">
    <property type="term" value="P:folic acid biosynthetic process"/>
    <property type="evidence" value="ECO:0007669"/>
    <property type="project" value="UniProtKB-KW"/>
</dbReference>
<reference evidence="24 25" key="1">
    <citation type="submission" date="2020-07" db="EMBL/GenBank/DDBJ databases">
        <title>Complete genome sequence for Sandaracinobacter sp. M6.</title>
        <authorList>
            <person name="Tang Y."/>
            <person name="Liu Q."/>
            <person name="Guo Z."/>
            <person name="Lei P."/>
            <person name="Huang B."/>
        </authorList>
    </citation>
    <scope>NUCLEOTIDE SEQUENCE [LARGE SCALE GENOMIC DNA]</scope>
    <source>
        <strain evidence="24 25">M6</strain>
    </source>
</reference>
<dbReference type="EMBL" id="CP059851">
    <property type="protein sequence ID" value="QMW22671.1"/>
    <property type="molecule type" value="Genomic_DNA"/>
</dbReference>
<dbReference type="GO" id="GO:0004326">
    <property type="term" value="F:tetrahydrofolylpolyglutamate synthase activity"/>
    <property type="evidence" value="ECO:0007669"/>
    <property type="project" value="UniProtKB-EC"/>
</dbReference>
<dbReference type="EC" id="6.3.2.12" evidence="6"/>
<evidence type="ECO:0000256" key="16">
    <source>
        <dbReference type="ARBA" id="ARBA00030592"/>
    </source>
</evidence>
<keyword evidence="12 22" id="KW-0067">ATP-binding</keyword>
<dbReference type="Gene3D" id="3.40.1190.10">
    <property type="entry name" value="Mur-like, catalytic domain"/>
    <property type="match status" value="1"/>
</dbReference>
<dbReference type="FunFam" id="3.40.1190.10:FF:000011">
    <property type="entry name" value="Folylpolyglutamate synthase/dihydrofolate synthase"/>
    <property type="match status" value="1"/>
</dbReference>
<evidence type="ECO:0000256" key="5">
    <source>
        <dbReference type="ARBA" id="ARBA00008276"/>
    </source>
</evidence>
<evidence type="ECO:0000313" key="25">
    <source>
        <dbReference type="Proteomes" id="UP000515292"/>
    </source>
</evidence>
<organism evidence="24 25">
    <name type="scientific">Sandaracinobacteroides saxicola</name>
    <dbReference type="NCBI Taxonomy" id="2759707"/>
    <lineage>
        <taxon>Bacteria</taxon>
        <taxon>Pseudomonadati</taxon>
        <taxon>Pseudomonadota</taxon>
        <taxon>Alphaproteobacteria</taxon>
        <taxon>Sphingomonadales</taxon>
        <taxon>Sphingosinicellaceae</taxon>
        <taxon>Sandaracinobacteroides</taxon>
    </lineage>
</organism>
<dbReference type="AlphaFoldDB" id="A0A7G5IH29"/>
<protein>
    <recommendedName>
        <fullName evidence="8">Dihydrofolate synthase/folylpolyglutamate synthase</fullName>
        <ecNumber evidence="6">6.3.2.12</ecNumber>
        <ecNumber evidence="7">6.3.2.17</ecNumber>
    </recommendedName>
    <alternativeName>
        <fullName evidence="17">Folylpoly-gamma-glutamate synthetase-dihydrofolate synthetase</fullName>
    </alternativeName>
    <alternativeName>
        <fullName evidence="15">Folylpolyglutamate synthetase</fullName>
    </alternativeName>
    <alternativeName>
        <fullName evidence="16">Tetrahydrofolylpolyglutamate synthase</fullName>
    </alternativeName>
</protein>
<comment type="cofactor">
    <cofactor evidence="1">
        <name>Mg(2+)</name>
        <dbReference type="ChEBI" id="CHEBI:18420"/>
    </cofactor>
</comment>
<dbReference type="InterPro" id="IPR036565">
    <property type="entry name" value="Mur-like_cat_sf"/>
</dbReference>
<evidence type="ECO:0000256" key="17">
    <source>
        <dbReference type="ARBA" id="ARBA00032510"/>
    </source>
</evidence>
<evidence type="ECO:0000256" key="13">
    <source>
        <dbReference type="ARBA" id="ARBA00022842"/>
    </source>
</evidence>
<evidence type="ECO:0000256" key="4">
    <source>
        <dbReference type="ARBA" id="ARBA00005150"/>
    </source>
</evidence>
<dbReference type="PROSITE" id="PS01012">
    <property type="entry name" value="FOLYLPOLYGLU_SYNT_2"/>
    <property type="match status" value="1"/>
</dbReference>
<keyword evidence="10" id="KW-0479">Metal-binding</keyword>
<evidence type="ECO:0000256" key="1">
    <source>
        <dbReference type="ARBA" id="ARBA00001946"/>
    </source>
</evidence>
<comment type="catalytic activity">
    <reaction evidence="20">
        <text>(6R)-5,10-methylenetetrahydrofolyl-(gamma-L-Glu)(n) + L-glutamate + ATP = (6R)-5,10-methylenetetrahydrofolyl-(gamma-L-Glu)(n+1) + ADP + phosphate + H(+)</text>
        <dbReference type="Rhea" id="RHEA:51912"/>
        <dbReference type="Rhea" id="RHEA-COMP:13257"/>
        <dbReference type="Rhea" id="RHEA-COMP:13258"/>
        <dbReference type="ChEBI" id="CHEBI:15378"/>
        <dbReference type="ChEBI" id="CHEBI:29985"/>
        <dbReference type="ChEBI" id="CHEBI:30616"/>
        <dbReference type="ChEBI" id="CHEBI:43474"/>
        <dbReference type="ChEBI" id="CHEBI:136572"/>
        <dbReference type="ChEBI" id="CHEBI:456216"/>
        <dbReference type="EC" id="6.3.2.17"/>
    </reaction>
</comment>
<evidence type="ECO:0000256" key="18">
    <source>
        <dbReference type="ARBA" id="ARBA00047493"/>
    </source>
</evidence>
<name>A0A7G5IH29_9SPHN</name>
<dbReference type="SUPFAM" id="SSF53244">
    <property type="entry name" value="MurD-like peptide ligases, peptide-binding domain"/>
    <property type="match status" value="1"/>
</dbReference>
<dbReference type="NCBIfam" id="TIGR01499">
    <property type="entry name" value="folC"/>
    <property type="match status" value="1"/>
</dbReference>
<evidence type="ECO:0000256" key="2">
    <source>
        <dbReference type="ARBA" id="ARBA00002714"/>
    </source>
</evidence>
<dbReference type="SUPFAM" id="SSF53623">
    <property type="entry name" value="MurD-like peptide ligases, catalytic domain"/>
    <property type="match status" value="1"/>
</dbReference>
<dbReference type="PANTHER" id="PTHR11136:SF0">
    <property type="entry name" value="DIHYDROFOLATE SYNTHETASE-RELATED"/>
    <property type="match status" value="1"/>
</dbReference>
<comment type="similarity">
    <text evidence="5 22">Belongs to the folylpolyglutamate synthase family.</text>
</comment>
<dbReference type="EC" id="6.3.2.17" evidence="7"/>
<evidence type="ECO:0000256" key="12">
    <source>
        <dbReference type="ARBA" id="ARBA00022840"/>
    </source>
</evidence>
<dbReference type="KEGG" id="sand:H3309_15415"/>
<evidence type="ECO:0000259" key="23">
    <source>
        <dbReference type="Pfam" id="PF02875"/>
    </source>
</evidence>
<evidence type="ECO:0000256" key="11">
    <source>
        <dbReference type="ARBA" id="ARBA00022741"/>
    </source>
</evidence>
<keyword evidence="11 22" id="KW-0547">Nucleotide-binding</keyword>
<dbReference type="GO" id="GO:0046654">
    <property type="term" value="P:tetrahydrofolate biosynthetic process"/>
    <property type="evidence" value="ECO:0007669"/>
    <property type="project" value="UniProtKB-UniPathway"/>
</dbReference>
<evidence type="ECO:0000256" key="10">
    <source>
        <dbReference type="ARBA" id="ARBA00022723"/>
    </source>
</evidence>
<comment type="catalytic activity">
    <reaction evidence="21">
        <text>7,8-dihydropteroate + L-glutamate + ATP = 7,8-dihydrofolate + ADP + phosphate + H(+)</text>
        <dbReference type="Rhea" id="RHEA:23584"/>
        <dbReference type="ChEBI" id="CHEBI:15378"/>
        <dbReference type="ChEBI" id="CHEBI:17839"/>
        <dbReference type="ChEBI" id="CHEBI:29985"/>
        <dbReference type="ChEBI" id="CHEBI:30616"/>
        <dbReference type="ChEBI" id="CHEBI:43474"/>
        <dbReference type="ChEBI" id="CHEBI:57451"/>
        <dbReference type="ChEBI" id="CHEBI:456216"/>
        <dbReference type="EC" id="6.3.2.12"/>
    </reaction>
</comment>
<dbReference type="RefSeq" id="WP_182295769.1">
    <property type="nucleotide sequence ID" value="NZ_CP059851.1"/>
</dbReference>
<keyword evidence="14" id="KW-0289">Folate biosynthesis</keyword>
<accession>A0A7G5IH29</accession>
<keyword evidence="25" id="KW-1185">Reference proteome</keyword>
<evidence type="ECO:0000256" key="7">
    <source>
        <dbReference type="ARBA" id="ARBA00013025"/>
    </source>
</evidence>
<gene>
    <name evidence="24" type="ORF">H3309_15415</name>
</gene>
<evidence type="ECO:0000256" key="3">
    <source>
        <dbReference type="ARBA" id="ARBA00004799"/>
    </source>
</evidence>
<comment type="pathway">
    <text evidence="4">Cofactor biosynthesis; tetrahydrofolylpolyglutamate biosynthesis.</text>
</comment>
<dbReference type="Gene3D" id="3.90.190.20">
    <property type="entry name" value="Mur ligase, C-terminal domain"/>
    <property type="match status" value="1"/>
</dbReference>
<dbReference type="Proteomes" id="UP000515292">
    <property type="component" value="Chromosome"/>
</dbReference>
<dbReference type="InterPro" id="IPR018109">
    <property type="entry name" value="Folylpolyglutamate_synth_CS"/>
</dbReference>
<comment type="function">
    <text evidence="2">Functions in two distinct reactions of the de novo folate biosynthetic pathway. Catalyzes the addition of a glutamate residue to dihydropteroate (7,8-dihydropteroate or H2Pte) to form dihydrofolate (7,8-dihydrofolate monoglutamate or H2Pte-Glu). Also catalyzes successive additions of L-glutamate to tetrahydrofolate or 10-formyltetrahydrofolate or 5,10-methylenetetrahydrofolate, leading to folylpolyglutamate derivatives.</text>
</comment>
<evidence type="ECO:0000256" key="20">
    <source>
        <dbReference type="ARBA" id="ARBA00049035"/>
    </source>
</evidence>
<dbReference type="InterPro" id="IPR004101">
    <property type="entry name" value="Mur_ligase_C"/>
</dbReference>
<evidence type="ECO:0000256" key="15">
    <source>
        <dbReference type="ARBA" id="ARBA00030048"/>
    </source>
</evidence>
<evidence type="ECO:0000256" key="8">
    <source>
        <dbReference type="ARBA" id="ARBA00019357"/>
    </source>
</evidence>
<dbReference type="InterPro" id="IPR001645">
    <property type="entry name" value="Folylpolyglutamate_synth"/>
</dbReference>
<feature type="domain" description="Mur ligase C-terminal" evidence="23">
    <location>
        <begin position="307"/>
        <end position="413"/>
    </location>
</feature>
<evidence type="ECO:0000256" key="21">
    <source>
        <dbReference type="ARBA" id="ARBA00049161"/>
    </source>
</evidence>